<evidence type="ECO:0000313" key="3">
    <source>
        <dbReference type="Proteomes" id="UP000663802"/>
    </source>
</evidence>
<feature type="transmembrane region" description="Helical" evidence="1">
    <location>
        <begin position="136"/>
        <end position="169"/>
    </location>
</feature>
<name>A0ABQ1EGX5_9CLOT</name>
<keyword evidence="1" id="KW-0472">Membrane</keyword>
<evidence type="ECO:0008006" key="4">
    <source>
        <dbReference type="Google" id="ProtNLM"/>
    </source>
</evidence>
<dbReference type="NCBIfam" id="TIGR04370">
    <property type="entry name" value="glyco_rpt_poly"/>
    <property type="match status" value="1"/>
</dbReference>
<dbReference type="Pfam" id="PF14296">
    <property type="entry name" value="O-ag_pol_Wzy"/>
    <property type="match status" value="1"/>
</dbReference>
<feature type="transmembrane region" description="Helical" evidence="1">
    <location>
        <begin position="363"/>
        <end position="381"/>
    </location>
</feature>
<evidence type="ECO:0000256" key="1">
    <source>
        <dbReference type="SAM" id="Phobius"/>
    </source>
</evidence>
<accession>A0ABQ1EGX5</accession>
<organism evidence="2 3">
    <name type="scientific">Clostridium zeae</name>
    <dbReference type="NCBI Taxonomy" id="2759022"/>
    <lineage>
        <taxon>Bacteria</taxon>
        <taxon>Bacillati</taxon>
        <taxon>Bacillota</taxon>
        <taxon>Clostridia</taxon>
        <taxon>Eubacteriales</taxon>
        <taxon>Clostridiaceae</taxon>
        <taxon>Clostridium</taxon>
    </lineage>
</organism>
<feature type="transmembrane region" description="Helical" evidence="1">
    <location>
        <begin position="300"/>
        <end position="318"/>
    </location>
</feature>
<gene>
    <name evidence="2" type="ORF">CSC2_44650</name>
</gene>
<feature type="transmembrane region" description="Helical" evidence="1">
    <location>
        <begin position="29"/>
        <end position="49"/>
    </location>
</feature>
<comment type="caution">
    <text evidence="2">The sequence shown here is derived from an EMBL/GenBank/DDBJ whole genome shotgun (WGS) entry which is preliminary data.</text>
</comment>
<evidence type="ECO:0000313" key="2">
    <source>
        <dbReference type="EMBL" id="GFZ33939.1"/>
    </source>
</evidence>
<proteinExistence type="predicted"/>
<dbReference type="Proteomes" id="UP000663802">
    <property type="component" value="Unassembled WGS sequence"/>
</dbReference>
<feature type="transmembrane region" description="Helical" evidence="1">
    <location>
        <begin position="69"/>
        <end position="89"/>
    </location>
</feature>
<dbReference type="InterPro" id="IPR029468">
    <property type="entry name" value="O-ag_pol_Wzy"/>
</dbReference>
<keyword evidence="1" id="KW-0812">Transmembrane</keyword>
<protein>
    <recommendedName>
        <fullName evidence="4">Oligosaccharide repeat unit polymerase</fullName>
    </recommendedName>
</protein>
<feature type="transmembrane region" description="Helical" evidence="1">
    <location>
        <begin position="181"/>
        <end position="200"/>
    </location>
</feature>
<dbReference type="EMBL" id="BMBA01000008">
    <property type="protein sequence ID" value="GFZ33939.1"/>
    <property type="molecule type" value="Genomic_DNA"/>
</dbReference>
<reference evidence="2 3" key="1">
    <citation type="journal article" date="2021" name="Int. J. Syst. Evol. Microbiol.">
        <title>Clostridium zeae sp. nov., isolated from corn silage.</title>
        <authorList>
            <person name="Kobayashi H."/>
            <person name="Tanizawa Y."/>
            <person name="Yagura M."/>
            <person name="Sakamoto M."/>
            <person name="Ohkuma M."/>
            <person name="Tohno M."/>
        </authorList>
    </citation>
    <scope>NUCLEOTIDE SEQUENCE [LARGE SCALE GENOMIC DNA]</scope>
    <source>
        <strain evidence="2 3">CSC2</strain>
    </source>
</reference>
<keyword evidence="1" id="KW-1133">Transmembrane helix</keyword>
<sequence>MLQYNDKAWEALGSSTAIAYIGNLNENMIINNIGFLVFIFTISYFEFFYKGSSGYLRVNDNFVIKDKLLIYFYVLCVALWWLLIIKVGAIPVFGNRMIFDSGVNNSLRPIYLALNIIIVILVQYIFLKFINTKKVYLIVLVVIGIIIIFCVGSRGPFVNLIANLTLFYIYSNRKRFEKPNLIIVSALLITLVLGIGMLFIRHGNKIDTSFADKMEQEVMYGNTFSDIRDGAFVLNKYEDKFDGYLYGKNYLADLMSFVPSSLSSYRQTWSWGNFTAKQLAGYEDHYGLRGGMFLQPYVNFSWIGVLVVAIILGIMYGLGEKSFHTNVLKEKDRFELRFIIISLGITFANSLSISSGFHDVYPLLALAFIAVLPKAFTRIVGRIRL</sequence>
<feature type="transmembrane region" description="Helical" evidence="1">
    <location>
        <begin position="338"/>
        <end position="357"/>
    </location>
</feature>
<feature type="transmembrane region" description="Helical" evidence="1">
    <location>
        <begin position="110"/>
        <end position="130"/>
    </location>
</feature>
<keyword evidence="3" id="KW-1185">Reference proteome</keyword>